<evidence type="ECO:0000313" key="4">
    <source>
        <dbReference type="RefSeq" id="XP_022323423.1"/>
    </source>
</evidence>
<dbReference type="InterPro" id="IPR000742">
    <property type="entry name" value="EGF"/>
</dbReference>
<protein>
    <submittedName>
        <fullName evidence="4">Uncharacterized protein LOC111124645</fullName>
    </submittedName>
</protein>
<dbReference type="PROSITE" id="PS50853">
    <property type="entry name" value="FN3"/>
    <property type="match status" value="1"/>
</dbReference>
<organism evidence="3 4">
    <name type="scientific">Crassostrea virginica</name>
    <name type="common">Eastern oyster</name>
    <dbReference type="NCBI Taxonomy" id="6565"/>
    <lineage>
        <taxon>Eukaryota</taxon>
        <taxon>Metazoa</taxon>
        <taxon>Spiralia</taxon>
        <taxon>Lophotrochozoa</taxon>
        <taxon>Mollusca</taxon>
        <taxon>Bivalvia</taxon>
        <taxon>Autobranchia</taxon>
        <taxon>Pteriomorphia</taxon>
        <taxon>Ostreida</taxon>
        <taxon>Ostreoidea</taxon>
        <taxon>Ostreidae</taxon>
        <taxon>Crassostrea</taxon>
    </lineage>
</organism>
<dbReference type="PANTHER" id="PTHR16897:SF2">
    <property type="entry name" value="OS03G0226600 PROTEIN"/>
    <property type="match status" value="1"/>
</dbReference>
<dbReference type="GeneID" id="111124645"/>
<dbReference type="RefSeq" id="XP_022323423.1">
    <property type="nucleotide sequence ID" value="XM_022467715.1"/>
</dbReference>
<keyword evidence="1" id="KW-0732">Signal</keyword>
<dbReference type="Proteomes" id="UP000694844">
    <property type="component" value="Chromosome 3"/>
</dbReference>
<dbReference type="OrthoDB" id="6061841at2759"/>
<dbReference type="PROSITE" id="PS01186">
    <property type="entry name" value="EGF_2"/>
    <property type="match status" value="1"/>
</dbReference>
<evidence type="ECO:0000259" key="2">
    <source>
        <dbReference type="PROSITE" id="PS50853"/>
    </source>
</evidence>
<proteinExistence type="predicted"/>
<dbReference type="PANTHER" id="PTHR16897">
    <property type="entry name" value="OS10G0105400 PROTEIN"/>
    <property type="match status" value="1"/>
</dbReference>
<gene>
    <name evidence="4" type="primary">LOC111124645</name>
</gene>
<reference evidence="4" key="1">
    <citation type="submission" date="2025-08" db="UniProtKB">
        <authorList>
            <consortium name="RefSeq"/>
        </authorList>
    </citation>
    <scope>IDENTIFICATION</scope>
    <source>
        <tissue evidence="4">Whole sample</tissue>
    </source>
</reference>
<feature type="chain" id="PRO_5034131012" evidence="1">
    <location>
        <begin position="20"/>
        <end position="3421"/>
    </location>
</feature>
<evidence type="ECO:0000256" key="1">
    <source>
        <dbReference type="SAM" id="SignalP"/>
    </source>
</evidence>
<dbReference type="KEGG" id="cvn:111124645"/>
<accession>A0A8B8D5N4</accession>
<dbReference type="InterPro" id="IPR003961">
    <property type="entry name" value="FN3_dom"/>
</dbReference>
<feature type="signal peptide" evidence="1">
    <location>
        <begin position="1"/>
        <end position="19"/>
    </location>
</feature>
<name>A0A8B8D5N4_CRAVI</name>
<evidence type="ECO:0000313" key="3">
    <source>
        <dbReference type="Proteomes" id="UP000694844"/>
    </source>
</evidence>
<sequence>MSKLSLFLILSFLINSTHSELIEENGLRERWPNVVRHSRTTETTYHERCGFWNFWSRCLRHKEVVKYYLKCAPGYSNNGDGYGCPHAICRGLITENGACGSTRYINNTNEIVHSYGRCTRPENCECKSPSPLPNYFYPDGATCKPCPEIPHCLENHCTRLDNNECFRCDGEVTNERNWAAYVRKPSKYKRCEKACSWRKDSTRCYPGLCEDELASKCSCSKGFTGHHCEIMKEFASITDSISSLKIGVTDVLNNPSTPNLIDSTEIIWTNNIQWKTAEAKWSSFYKPSAPPNISYVEVFRVGIVAAKTSFKHISNKGERDMSFDENCLGPSNEQPYIETLTCAPSFDLSRKLSFNHNDSLIYTTEVSIGGYVVIIDREHNDKTETHTYVGTTKTNSYIYRWDTAKPYHCIAAKNSSSICSDFLNVQDLAEINSISVTWGGWTDDLSGLWKYEYEVFEVTGTPLKEKNLITTGTIYLNTSLISINFKEPGLYAVHFTATDKAKNQKSSRRLVLYDNISQVSSLPNKLTRIETASTSTNYTWVSEDTKIVLAKWTERFRNSRHESKRWLNKVSPYPGIEDLYDDHHGKRTVNEVPNVSGCVDFLVSYTVNDGSTVTDFRDFKSVLDIQIESEYLNIVWSDGDRADITVRAVDIFNKSLDETVTVYRDATPPIIENLWLTRGDRLNISVHSLEDFAKMTIEWIAYDLHSGLRSIYWKLFDNYTGEDIVHGHEDIPSQGGAKNLTECLQKYSIYSRGANCYETNHWGAYHQHFQVQPQIKSHGGLVQGKDHGLHDSDYYLEVQTINNALLTTTTRKKITIDTSPPHTGIVQDGIRGTPEVDFQQSTTLHVHWDGFFDRESGVLFYQYGIHTEPMSSSDFKLNSVNPEIIETYSTEVVHTVKSEGTYYACVVAYNRALEASTPVCSDGVMITTAVPGVDQVAISGAFVKGGLITNTEKSLIWLLQDNRYRTFIKIPSSDCVNKATATQDLEMFPILYHSNGSYVEVPGNVICSNTSGAPSVLSPILSKASHITMTWSSNNVSVHDYEVGFSSTSNSSAPDIMAFRSTKQHQRLHIMHSDLPEGTPFYIVIKTISKANVEGIQTIGPCYVDITGPTFTPPIRVIHSNGHLVASWASDSFEDTEDPYTLSFEYAIGHHPYGAEVHKYSQLRSGDSCKLTDPPTCTAINISTVEWGLHGNHTYYVTIKAENVAGLATYGVSEAYVHNIQLPARGIVLDTEFSGNAQFLDIEDIDYTTSTTSLSAHWTGFFHVYLDVDFRFRVGTRPGGGDVFPETDVGKNQTFTATGLTLDNFKTYFVTITAVSSAGNVEVTSDGVTVVEENSPLTGVVVFDGEPCDHKDVFENVTFSHHELDHRLLCTEDIDYQSSIDTLSAHWNIPSYLQKITPDMHISIEERSPRNNSWMVFKDFCYNHGQQEVKFTNLVLNPGFKYRFVVKLCAKHICYKPQYSNGVRVLANPPTTGRIEVKHVNTTGGQEKLVVNMDRLFDPDVHDFNVKYSVVDIYEWAITVQSKIGRTHTKWLQLTNFTLSLSGTEMSFTITLNGQFDFSKCRGLAIRGFNKIKMYSTVYSHIKDCNAFDPVFIKPKTVIDAVGKPDPDRDGYGEPIILETNAHWSLPDADYTPNMNYISAVWPKLRYKSYKVAVLNAKSVDVTTYYLPTNKLSLSDPCSHPDAIKCTSTDNEFINVKFEKGELEHGQRYMVCIHSEHTEIVYEKWTQVLPEINECSDGIVVDLTPPTAGKVWIGSKQGLEYQTSTSVLYVNWETFQDVEEFQTISHASGIQNYKLGIGTSVGGNDAIAFIDVGVVNHRALNGTSLLNGRTYYATIIATDYANRTTTQSSPPIIIDTTPPIKTDKPVTIPGRHITSDTEIEACWKNVFYDPESEIHYYEWGIGSESGYDDIMNFTRVESECGENSELRRLEFREGHAYYISVKAYNKAGLISIATSWAYSVDFSPPLKGHVFDIQPNGSNRLDIDFQTDLSKLLVFWEGFFDQHSAIKEYIVSIGTCQECGDVIGQQSVGMTNVLGVDYVHFGPGITYYTTVMACNTAEYCTIATSDGVIMDNSPPNIGVISDGKAIEDIEYQSIRNFIDVRWFGFNDPQSGLAYYVWWAGTSPGGKEIISERKIHVTETASALNLTPVMPVGQRIYITVRAVNRAGLFRDATSNGFIIDDTSPVMARGPVFSKDIGIDGKTQFYRTFIKVEWDVNDKESFIEKQYVSIRSHIGGDFDLPSEEVNGIARDFVLSGLNLHDGVTYFVTVISCNGAKICIQSTSPGILIDTTPPNRGMFAIKTDHAAELHRHVEGLMTWSKYAVNLAWLGFADIHSDVTHYFINIGSKYMGADLNAEPGVPQKVNHSIKGEDRDEGKVQEYRVKTVKLGGEIQHLFVSMWAVNKAGLSSALIHSQFLKVPGGTLFLVRRCSATTCEGHCVCAPQDQVCHVNGSLCNDISKHNTNNLLQVLDVMDGDVDIGYTPSDTLLHGRWKIVHRQGHPPLWYQWSAGLTDKDTPTGIFHKELELVWHDAGQNNYVIFSTKTGLKLHEGLRYSIFVKVWYSEDTFAIFKSDGVTIVTEKPSVTNILGSSVTERMMDSTFRDQDFIIESISFMVDWKNKFIDAEECIKTFHVYISTCPGGHDIWDNDHDLSNTETSYRVRRIALAPDVQYYSNVIAYGFSGIHNTESSDGFKTDNNQPVVGVVYDGIRLHDLEYQNTSDVVSARWHGFSDTGSGIVQYYWCVGLTPESSNEPSNTECSIRHWENVGMHTTVSRKVFVNISNGDVLYSKVYAVDNVNTKSKIAVSNGVTVDKTSPQPQYLFHSGENIAINPSFEDSIKFLPIDKINKTNICSLEPDFYPGMWNLTAGSCAAVVFSARNMARNGGSFLFIKGSVFQLVDNLIVRELYRINFYTSHLLISASRLSNKEGFFSIGNIKHVFMLYTKAYRHDEHGKSETRELVSWHRHTFYFIAKSVSAVLAIGSVDEKTGLFIDDLSLEMVERDHADQQNGLHVNAHVVYLHEWGSIHGSWSFVEDVSAIKEYKWAIGYTKGGTQIQGFNSAGLNNFAYNANVTLVHNTFVHVTAVASNVAGLQGISYSEPILVDLTPPDIVHVFDGDLSNEDKEAWTDNEISVNFNANDKESGIEYCEWAIGYQPQGIELQSFIRVAEHQEKAYQEFDYSLLENRTIFSSIRCHNKAGLSSTKSSNGVKISNRPPSTKHATVEAMPLSVTEYAGRGHYQSVAHNLRLMWSGFEDFVGIEQYRVLFQGNNQRFEEKMSFPIGQDVLSTNIVHMNMREGINNITVQAIGKLLIESDIVPYNITLSTEKPWKDPNRKLSVLWHAGKKEFTVSWDNIFSSPHPLYYEVSAGTVEGGSDILLWQETTSTNITFTLPTSVTSWSGIHVHVFVKAITVGGVCNEIKGYIKLPK</sequence>
<dbReference type="SMART" id="SM00060">
    <property type="entry name" value="FN3"/>
    <property type="match status" value="5"/>
</dbReference>
<feature type="domain" description="Fibronectin type-III" evidence="2">
    <location>
        <begin position="1865"/>
        <end position="1965"/>
    </location>
</feature>
<dbReference type="PROSITE" id="PS00022">
    <property type="entry name" value="EGF_1"/>
    <property type="match status" value="1"/>
</dbReference>
<keyword evidence="3" id="KW-1185">Reference proteome</keyword>